<dbReference type="InterPro" id="IPR052854">
    <property type="entry name" value="Serpentine_rcpt_epsilon"/>
</dbReference>
<evidence type="ECO:0000313" key="5">
    <source>
        <dbReference type="Proteomes" id="UP000005239"/>
    </source>
</evidence>
<reference evidence="4" key="2">
    <citation type="submission" date="2022-06" db="UniProtKB">
        <authorList>
            <consortium name="EnsemblMetazoa"/>
        </authorList>
    </citation>
    <scope>IDENTIFICATION</scope>
    <source>
        <strain evidence="4">PS312</strain>
    </source>
</reference>
<dbReference type="Pfam" id="PF03125">
    <property type="entry name" value="Sre"/>
    <property type="match status" value="1"/>
</dbReference>
<feature type="transmembrane region" description="Helical" evidence="3">
    <location>
        <begin position="229"/>
        <end position="258"/>
    </location>
</feature>
<accession>A0A8R1YZM7</accession>
<dbReference type="GO" id="GO:0007606">
    <property type="term" value="P:sensory perception of chemical stimulus"/>
    <property type="evidence" value="ECO:0007669"/>
    <property type="project" value="InterPro"/>
</dbReference>
<evidence type="ECO:0000256" key="1">
    <source>
        <dbReference type="ARBA" id="ARBA00006803"/>
    </source>
</evidence>
<sequence>MYEWADENIDSVEERKEWFARIDHYTIEKITKIEVEERMIKRDENRINMEIIRCLFEGRVKSKSLELEDENVELLNTVDSQCIPVEQNMQSSSEGMNRNFGRLMKTRRIEHTAQIIDNTKSIRNDIESKNSNDHYDENDRPIPKKDPEKLIDVAHKYRSDYESHKWIDHYEKKDRPIPKKDRAKLFQAALKVRCDHKSREWIDHYEKMDRPSPKKDPEKLYDTYYGSKVIFYIALIFIGYILCDAAVVALSIAVIVSGNSESEILSWLGIAIAVAYSYLLPLVFFSTVERLADTYLVKKYESMRPWRYVIVSHMGMFAFIGCSNMFFNDDFGDLIRSYMIIACEICIYIVVTFLLLINQRRTRLRENDYNKLSCRYQLAENIRACRFLLTLVLFDSLLTATDLVADVGFNFSIVFELAIPCALATVGHESYRNRLKILLCPQMRRSVNATRRITIRSVLGDP</sequence>
<name>A0A2A6D1T6_PRIPA</name>
<gene>
    <name evidence="4" type="primary">WBGene00280745</name>
</gene>
<dbReference type="AlphaFoldDB" id="A0A2A6D1T6"/>
<dbReference type="GO" id="GO:0016020">
    <property type="term" value="C:membrane"/>
    <property type="evidence" value="ECO:0007669"/>
    <property type="project" value="InterPro"/>
</dbReference>
<dbReference type="InterPro" id="IPR004151">
    <property type="entry name" value="7TM_GPCR_serpentine_rcpt_Sre"/>
</dbReference>
<feature type="transmembrane region" description="Helical" evidence="3">
    <location>
        <begin position="264"/>
        <end position="285"/>
    </location>
</feature>
<dbReference type="EnsemblMetazoa" id="PPA42376.1">
    <property type="protein sequence ID" value="PPA42376.1"/>
    <property type="gene ID" value="WBGene00280745"/>
</dbReference>
<feature type="transmembrane region" description="Helical" evidence="3">
    <location>
        <begin position="338"/>
        <end position="357"/>
    </location>
</feature>
<dbReference type="Proteomes" id="UP000005239">
    <property type="component" value="Unassembled WGS sequence"/>
</dbReference>
<reference evidence="5" key="1">
    <citation type="journal article" date="2008" name="Nat. Genet.">
        <title>The Pristionchus pacificus genome provides a unique perspective on nematode lifestyle and parasitism.</title>
        <authorList>
            <person name="Dieterich C."/>
            <person name="Clifton S.W."/>
            <person name="Schuster L.N."/>
            <person name="Chinwalla A."/>
            <person name="Delehaunty K."/>
            <person name="Dinkelacker I."/>
            <person name="Fulton L."/>
            <person name="Fulton R."/>
            <person name="Godfrey J."/>
            <person name="Minx P."/>
            <person name="Mitreva M."/>
            <person name="Roeseler W."/>
            <person name="Tian H."/>
            <person name="Witte H."/>
            <person name="Yang S.P."/>
            <person name="Wilson R.K."/>
            <person name="Sommer R.J."/>
        </authorList>
    </citation>
    <scope>NUCLEOTIDE SEQUENCE [LARGE SCALE GENOMIC DNA]</scope>
    <source>
        <strain evidence="5">PS312</strain>
    </source>
</reference>
<keyword evidence="3" id="KW-1133">Transmembrane helix</keyword>
<comment type="similarity">
    <text evidence="1">Belongs to the nematode receptor-like protein sre family.</text>
</comment>
<feature type="region of interest" description="Disordered" evidence="2">
    <location>
        <begin position="120"/>
        <end position="146"/>
    </location>
</feature>
<dbReference type="PANTHER" id="PTHR47518:SF9">
    <property type="entry name" value="SERPENTINE RECEPTOR, CLASS T"/>
    <property type="match status" value="1"/>
</dbReference>
<dbReference type="PANTHER" id="PTHR47518">
    <property type="entry name" value="SERPENTINE RECEPTOR CLASS EPSILON-13-RELATED"/>
    <property type="match status" value="1"/>
</dbReference>
<accession>A0A2A6D1T6</accession>
<evidence type="ECO:0000256" key="3">
    <source>
        <dbReference type="SAM" id="Phobius"/>
    </source>
</evidence>
<keyword evidence="3" id="KW-0812">Transmembrane</keyword>
<keyword evidence="5" id="KW-1185">Reference proteome</keyword>
<feature type="transmembrane region" description="Helical" evidence="3">
    <location>
        <begin position="306"/>
        <end position="326"/>
    </location>
</feature>
<dbReference type="OrthoDB" id="5820709at2759"/>
<evidence type="ECO:0000256" key="2">
    <source>
        <dbReference type="SAM" id="MobiDB-lite"/>
    </source>
</evidence>
<proteinExistence type="inferred from homology"/>
<keyword evidence="3" id="KW-0472">Membrane</keyword>
<evidence type="ECO:0000313" key="4">
    <source>
        <dbReference type="EnsemblMetazoa" id="PPA42376.1"/>
    </source>
</evidence>
<protein>
    <submittedName>
        <fullName evidence="4">G protein-coupled receptor</fullName>
    </submittedName>
</protein>
<organism evidence="4 5">
    <name type="scientific">Pristionchus pacificus</name>
    <name type="common">Parasitic nematode worm</name>
    <dbReference type="NCBI Taxonomy" id="54126"/>
    <lineage>
        <taxon>Eukaryota</taxon>
        <taxon>Metazoa</taxon>
        <taxon>Ecdysozoa</taxon>
        <taxon>Nematoda</taxon>
        <taxon>Chromadorea</taxon>
        <taxon>Rhabditida</taxon>
        <taxon>Rhabditina</taxon>
        <taxon>Diplogasteromorpha</taxon>
        <taxon>Diplogasteroidea</taxon>
        <taxon>Neodiplogasteridae</taxon>
        <taxon>Pristionchus</taxon>
    </lineage>
</organism>